<proteinExistence type="predicted"/>
<evidence type="ECO:0000256" key="2">
    <source>
        <dbReference type="ARBA" id="ARBA00022695"/>
    </source>
</evidence>
<dbReference type="Pfam" id="PF17917">
    <property type="entry name" value="RT_RNaseH"/>
    <property type="match status" value="1"/>
</dbReference>
<evidence type="ECO:0000256" key="5">
    <source>
        <dbReference type="ARBA" id="ARBA00022801"/>
    </source>
</evidence>
<reference evidence="8" key="2">
    <citation type="submission" date="2022-01" db="EMBL/GenBank/DDBJ databases">
        <authorList>
            <person name="Yamashiro T."/>
            <person name="Shiraishi A."/>
            <person name="Satake H."/>
            <person name="Nakayama K."/>
        </authorList>
    </citation>
    <scope>NUCLEOTIDE SEQUENCE</scope>
</reference>
<dbReference type="Gene3D" id="3.10.20.370">
    <property type="match status" value="1"/>
</dbReference>
<dbReference type="SUPFAM" id="SSF53098">
    <property type="entry name" value="Ribonuclease H-like"/>
    <property type="match status" value="1"/>
</dbReference>
<keyword evidence="6 8" id="KW-0695">RNA-directed DNA polymerase</keyword>
<dbReference type="InterPro" id="IPR043128">
    <property type="entry name" value="Rev_trsase/Diguanyl_cyclase"/>
</dbReference>
<dbReference type="InterPro" id="IPR036397">
    <property type="entry name" value="RNaseH_sf"/>
</dbReference>
<dbReference type="InterPro" id="IPR050951">
    <property type="entry name" value="Retrovirus_Pol_polyprotein"/>
</dbReference>
<comment type="caution">
    <text evidence="8">The sequence shown here is derived from an EMBL/GenBank/DDBJ whole genome shotgun (WGS) entry which is preliminary data.</text>
</comment>
<dbReference type="GO" id="GO:0003964">
    <property type="term" value="F:RNA-directed DNA polymerase activity"/>
    <property type="evidence" value="ECO:0007669"/>
    <property type="project" value="UniProtKB-KW"/>
</dbReference>
<evidence type="ECO:0000256" key="3">
    <source>
        <dbReference type="ARBA" id="ARBA00022722"/>
    </source>
</evidence>
<keyword evidence="2" id="KW-0548">Nucleotidyltransferase</keyword>
<feature type="non-terminal residue" evidence="8">
    <location>
        <position position="1"/>
    </location>
</feature>
<dbReference type="Pfam" id="PF08284">
    <property type="entry name" value="RVP_2"/>
    <property type="match status" value="1"/>
</dbReference>
<dbReference type="EMBL" id="BQNB010013526">
    <property type="protein sequence ID" value="GJT17058.1"/>
    <property type="molecule type" value="Genomic_DNA"/>
</dbReference>
<dbReference type="Proteomes" id="UP001151760">
    <property type="component" value="Unassembled WGS sequence"/>
</dbReference>
<dbReference type="PANTHER" id="PTHR37984">
    <property type="entry name" value="PROTEIN CBG26694"/>
    <property type="match status" value="1"/>
</dbReference>
<organism evidence="8 9">
    <name type="scientific">Tanacetum coccineum</name>
    <dbReference type="NCBI Taxonomy" id="301880"/>
    <lineage>
        <taxon>Eukaryota</taxon>
        <taxon>Viridiplantae</taxon>
        <taxon>Streptophyta</taxon>
        <taxon>Embryophyta</taxon>
        <taxon>Tracheophyta</taxon>
        <taxon>Spermatophyta</taxon>
        <taxon>Magnoliopsida</taxon>
        <taxon>eudicotyledons</taxon>
        <taxon>Gunneridae</taxon>
        <taxon>Pentapetalae</taxon>
        <taxon>asterids</taxon>
        <taxon>campanulids</taxon>
        <taxon>Asterales</taxon>
        <taxon>Asteraceae</taxon>
        <taxon>Asteroideae</taxon>
        <taxon>Anthemideae</taxon>
        <taxon>Anthemidinae</taxon>
        <taxon>Tanacetum</taxon>
    </lineage>
</organism>
<dbReference type="InterPro" id="IPR043502">
    <property type="entry name" value="DNA/RNA_pol_sf"/>
</dbReference>
<dbReference type="InterPro" id="IPR012337">
    <property type="entry name" value="RNaseH-like_sf"/>
</dbReference>
<reference evidence="8" key="1">
    <citation type="journal article" date="2022" name="Int. J. Mol. Sci.">
        <title>Draft Genome of Tanacetum Coccineum: Genomic Comparison of Closely Related Tanacetum-Family Plants.</title>
        <authorList>
            <person name="Yamashiro T."/>
            <person name="Shiraishi A."/>
            <person name="Nakayama K."/>
            <person name="Satake H."/>
        </authorList>
    </citation>
    <scope>NUCLEOTIDE SEQUENCE</scope>
</reference>
<evidence type="ECO:0000313" key="9">
    <source>
        <dbReference type="Proteomes" id="UP001151760"/>
    </source>
</evidence>
<sequence>GNRDGLGGGNGDGNPNVNVGGVVLVVHSLRRWRLYSTSATITIGTDVAYVMTWKALIKLMIEMVPKEEDQVEMFIGGLPDKIQRNVIATKPTRLQDAVCIANNLMDQKLKSYATRNAENKRRFDNNLRDNHVQQPTFKRQNGNGQNVARAHTVGNTKKMDMLGHYHAATSANYTMRDSVWNKSGNKLNEAKGRAYALGGGGANPDSNGVTGTFLLNNSYARMLFDSGADRSFVSTTFSALLDIVPSTLDISYEVELADERITETDIMFKGCTLVIIYDEKVVRIPYGNEVLEIQGDGCIVMKKEAGDKSKEKRLENVSTIRDFPEEDHEEHLKLILKLHKKEELYAKFSKYEFWLPKVQFLSHVINSEGVHVDPAKIESIKDWVPPKTPTDIRQFLEGSENFVVYYDASHKGLGAVLMQRDKVIAYASCQLKIHEMNYTMHGLELGAVVFALKMWRHYLYGTKCTVFTDHKSLQHILDQKELNTRQHTLPSEKGERGGRCIKPKGKGQATPILGLSDDYCIEPSHANFELSSRFEKGRELRILRLAEYQKPFGLMVQPETPQWKWENITMDFVTKLPKTTTGQDTILVIIDRLTKFAYLLPMKETDSMEKLTRQYLKEVVLRHGVPVLIILD</sequence>
<keyword evidence="4" id="KW-0255">Endonuclease</keyword>
<keyword evidence="3" id="KW-0540">Nuclease</keyword>
<dbReference type="Gene3D" id="3.30.70.270">
    <property type="match status" value="1"/>
</dbReference>
<evidence type="ECO:0000313" key="8">
    <source>
        <dbReference type="EMBL" id="GJT17058.1"/>
    </source>
</evidence>
<evidence type="ECO:0000259" key="7">
    <source>
        <dbReference type="PROSITE" id="PS50994"/>
    </source>
</evidence>
<evidence type="ECO:0000256" key="1">
    <source>
        <dbReference type="ARBA" id="ARBA00022679"/>
    </source>
</evidence>
<feature type="domain" description="Integrase catalytic" evidence="7">
    <location>
        <begin position="557"/>
        <end position="632"/>
    </location>
</feature>
<keyword evidence="5" id="KW-0378">Hydrolase</keyword>
<name>A0ABQ5BTW1_9ASTR</name>
<dbReference type="Gene3D" id="3.30.420.10">
    <property type="entry name" value="Ribonuclease H-like superfamily/Ribonuclease H"/>
    <property type="match status" value="1"/>
</dbReference>
<keyword evidence="9" id="KW-1185">Reference proteome</keyword>
<accession>A0ABQ5BTW1</accession>
<protein>
    <submittedName>
        <fullName evidence="8">Reverse transcriptase domain-containing protein</fullName>
    </submittedName>
</protein>
<keyword evidence="1" id="KW-0808">Transferase</keyword>
<dbReference type="PANTHER" id="PTHR37984:SF5">
    <property type="entry name" value="PROTEIN NYNRIN-LIKE"/>
    <property type="match status" value="1"/>
</dbReference>
<evidence type="ECO:0000256" key="6">
    <source>
        <dbReference type="ARBA" id="ARBA00022918"/>
    </source>
</evidence>
<dbReference type="SUPFAM" id="SSF56672">
    <property type="entry name" value="DNA/RNA polymerases"/>
    <property type="match status" value="1"/>
</dbReference>
<dbReference type="CDD" id="cd09274">
    <property type="entry name" value="RNase_HI_RT_Ty3"/>
    <property type="match status" value="1"/>
</dbReference>
<dbReference type="InterPro" id="IPR001584">
    <property type="entry name" value="Integrase_cat-core"/>
</dbReference>
<dbReference type="InterPro" id="IPR041373">
    <property type="entry name" value="RT_RNaseH"/>
</dbReference>
<gene>
    <name evidence="8" type="ORF">Tco_0875764</name>
</gene>
<dbReference type="PROSITE" id="PS50994">
    <property type="entry name" value="INTEGRASE"/>
    <property type="match status" value="1"/>
</dbReference>
<evidence type="ECO:0000256" key="4">
    <source>
        <dbReference type="ARBA" id="ARBA00022759"/>
    </source>
</evidence>